<dbReference type="GO" id="GO:0008270">
    <property type="term" value="F:zinc ion binding"/>
    <property type="evidence" value="ECO:0007669"/>
    <property type="project" value="UniProtKB-KW"/>
</dbReference>
<evidence type="ECO:0000313" key="9">
    <source>
        <dbReference type="Proteomes" id="UP000667349"/>
    </source>
</evidence>
<evidence type="ECO:0000256" key="4">
    <source>
        <dbReference type="ARBA" id="ARBA00023125"/>
    </source>
</evidence>
<dbReference type="Gene3D" id="2.130.10.10">
    <property type="entry name" value="YVTN repeat-like/Quinoprotein amine dehydrogenase"/>
    <property type="match status" value="1"/>
</dbReference>
<dbReference type="PANTHER" id="PTHR46362:SF1">
    <property type="entry name" value="GEM-ASSOCIATED PROTEIN 5"/>
    <property type="match status" value="1"/>
</dbReference>
<keyword evidence="6" id="KW-0812">Transmembrane</keyword>
<evidence type="ECO:0000256" key="3">
    <source>
        <dbReference type="ARBA" id="ARBA00022833"/>
    </source>
</evidence>
<dbReference type="PROSITE" id="PS50950">
    <property type="entry name" value="ZF_THAP"/>
    <property type="match status" value="1"/>
</dbReference>
<keyword evidence="6" id="KW-1133">Transmembrane helix</keyword>
<dbReference type="SUPFAM" id="SSF57716">
    <property type="entry name" value="Glucocorticoid receptor-like (DNA-binding domain)"/>
    <property type="match status" value="1"/>
</dbReference>
<keyword evidence="2 5" id="KW-0863">Zinc-finger</keyword>
<dbReference type="EMBL" id="JAANHZ010000685">
    <property type="protein sequence ID" value="KAG5308213.1"/>
    <property type="molecule type" value="Genomic_DNA"/>
</dbReference>
<dbReference type="GO" id="GO:0003677">
    <property type="term" value="F:DNA binding"/>
    <property type="evidence" value="ECO:0007669"/>
    <property type="project" value="UniProtKB-UniRule"/>
</dbReference>
<keyword evidence="6" id="KW-0472">Membrane</keyword>
<sequence length="431" mass="50138">MVRYCILCCNRDKTVSYHKFPKDMHIRKKWLEFCNFGENFVIKTSTYLCSKHFTEKDYLLTATNRILMSGSIPSIYHVKKRKSFIYIYIYIYICVCVYYNCRNQNNSKVEIAKCHKSEYMVNVCQEKSCSTMVNLCEKELSCSIIVNVCKEEPSYSTIIASKNTDELILKEEKIDHEEPSYSTIIADKNTDELILKEEKIDHEEPSYSTIIADKNTDELILKEEKIDHEEPSYSTIIASKNTDELILKEEKIDHEEPSYSTVIADKNTDELILKEEKIDHDMNVLNGGNRRDLLLASGAKDRSVFIWRAGRDGRYETVLNIPNTPMAVSYKSKLNTLNGTWIAICWAEPNLLLTSSLWGELLSWEFSKGREKPKYKLFHTFHNRGLFSIVATPNYDGISDDLKTNSELRVWSLAQDRWIICSKYNSRQELL</sequence>
<dbReference type="Pfam" id="PF05485">
    <property type="entry name" value="THAP"/>
    <property type="match status" value="1"/>
</dbReference>
<keyword evidence="3" id="KW-0862">Zinc</keyword>
<dbReference type="PANTHER" id="PTHR46362">
    <property type="entry name" value="GEM-ASSOCIATED PROTEIN 5"/>
    <property type="match status" value="1"/>
</dbReference>
<evidence type="ECO:0000256" key="2">
    <source>
        <dbReference type="ARBA" id="ARBA00022771"/>
    </source>
</evidence>
<comment type="caution">
    <text evidence="8">The sequence shown here is derived from an EMBL/GenBank/DDBJ whole genome shotgun (WGS) entry which is preliminary data.</text>
</comment>
<keyword evidence="4 5" id="KW-0238">DNA-binding</keyword>
<dbReference type="GO" id="GO:0003730">
    <property type="term" value="F:mRNA 3'-UTR binding"/>
    <property type="evidence" value="ECO:0007669"/>
    <property type="project" value="TreeGrafter"/>
</dbReference>
<dbReference type="InterPro" id="IPR038441">
    <property type="entry name" value="THAP_Znf_sf"/>
</dbReference>
<evidence type="ECO:0000313" key="8">
    <source>
        <dbReference type="EMBL" id="KAG5308213.1"/>
    </source>
</evidence>
<evidence type="ECO:0000256" key="6">
    <source>
        <dbReference type="SAM" id="Phobius"/>
    </source>
</evidence>
<dbReference type="InterPro" id="IPR015943">
    <property type="entry name" value="WD40/YVTN_repeat-like_dom_sf"/>
</dbReference>
<proteinExistence type="predicted"/>
<feature type="domain" description="THAP-type" evidence="7">
    <location>
        <begin position="1"/>
        <end position="76"/>
    </location>
</feature>
<name>A0A836EUE0_9HYME</name>
<gene>
    <name evidence="8" type="primary">Thap2</name>
    <name evidence="8" type="ORF">G6Z75_0002057</name>
</gene>
<evidence type="ECO:0000256" key="1">
    <source>
        <dbReference type="ARBA" id="ARBA00022723"/>
    </source>
</evidence>
<feature type="transmembrane region" description="Helical" evidence="6">
    <location>
        <begin position="83"/>
        <end position="100"/>
    </location>
</feature>
<keyword evidence="1" id="KW-0479">Metal-binding</keyword>
<evidence type="ECO:0000256" key="5">
    <source>
        <dbReference type="PROSITE-ProRule" id="PRU00309"/>
    </source>
</evidence>
<organism evidence="8 9">
    <name type="scientific">Acromyrmex insinuator</name>
    <dbReference type="NCBI Taxonomy" id="230686"/>
    <lineage>
        <taxon>Eukaryota</taxon>
        <taxon>Metazoa</taxon>
        <taxon>Ecdysozoa</taxon>
        <taxon>Arthropoda</taxon>
        <taxon>Hexapoda</taxon>
        <taxon>Insecta</taxon>
        <taxon>Pterygota</taxon>
        <taxon>Neoptera</taxon>
        <taxon>Endopterygota</taxon>
        <taxon>Hymenoptera</taxon>
        <taxon>Apocrita</taxon>
        <taxon>Aculeata</taxon>
        <taxon>Formicoidea</taxon>
        <taxon>Formicidae</taxon>
        <taxon>Myrmicinae</taxon>
        <taxon>Acromyrmex</taxon>
    </lineage>
</organism>
<evidence type="ECO:0000259" key="7">
    <source>
        <dbReference type="PROSITE" id="PS50950"/>
    </source>
</evidence>
<dbReference type="GO" id="GO:0032797">
    <property type="term" value="C:SMN complex"/>
    <property type="evidence" value="ECO:0007669"/>
    <property type="project" value="TreeGrafter"/>
</dbReference>
<dbReference type="SMART" id="SM00980">
    <property type="entry name" value="THAP"/>
    <property type="match status" value="1"/>
</dbReference>
<dbReference type="Proteomes" id="UP000667349">
    <property type="component" value="Unassembled WGS sequence"/>
</dbReference>
<keyword evidence="9" id="KW-1185">Reference proteome</keyword>
<dbReference type="Gene3D" id="6.20.210.20">
    <property type="entry name" value="THAP domain"/>
    <property type="match status" value="1"/>
</dbReference>
<reference evidence="8" key="1">
    <citation type="submission" date="2020-02" db="EMBL/GenBank/DDBJ databases">
        <title>Relaxed selection underlies rapid genomic changes in the transitions from sociality to social parasitism in ants.</title>
        <authorList>
            <person name="Bi X."/>
        </authorList>
    </citation>
    <scope>NUCLEOTIDE SEQUENCE</scope>
    <source>
        <strain evidence="8">BGI-DK2013a</strain>
        <tissue evidence="8">Whole body</tissue>
    </source>
</reference>
<dbReference type="GO" id="GO:0000387">
    <property type="term" value="P:spliceosomal snRNP assembly"/>
    <property type="evidence" value="ECO:0007669"/>
    <property type="project" value="TreeGrafter"/>
</dbReference>
<accession>A0A836EUE0</accession>
<protein>
    <submittedName>
        <fullName evidence="8">THAP2 protein</fullName>
    </submittedName>
</protein>
<dbReference type="InterPro" id="IPR036322">
    <property type="entry name" value="WD40_repeat_dom_sf"/>
</dbReference>
<dbReference type="SMART" id="SM00692">
    <property type="entry name" value="DM3"/>
    <property type="match status" value="1"/>
</dbReference>
<feature type="non-terminal residue" evidence="8">
    <location>
        <position position="1"/>
    </location>
</feature>
<dbReference type="InterPro" id="IPR052640">
    <property type="entry name" value="Gemin-5"/>
</dbReference>
<dbReference type="InterPro" id="IPR006612">
    <property type="entry name" value="THAP_Znf"/>
</dbReference>
<dbReference type="AlphaFoldDB" id="A0A836EUE0"/>
<dbReference type="GO" id="GO:0005634">
    <property type="term" value="C:nucleus"/>
    <property type="evidence" value="ECO:0007669"/>
    <property type="project" value="TreeGrafter"/>
</dbReference>
<feature type="non-terminal residue" evidence="8">
    <location>
        <position position="431"/>
    </location>
</feature>
<dbReference type="SUPFAM" id="SSF50978">
    <property type="entry name" value="WD40 repeat-like"/>
    <property type="match status" value="1"/>
</dbReference>